<evidence type="ECO:0000313" key="4">
    <source>
        <dbReference type="EMBL" id="MBB4754291.1"/>
    </source>
</evidence>
<dbReference type="Proteomes" id="UP000631312">
    <property type="component" value="Unassembled WGS sequence"/>
</dbReference>
<keyword evidence="1" id="KW-0732">Signal</keyword>
<keyword evidence="6" id="KW-1185">Reference proteome</keyword>
<sequence length="185" mass="20510">MLKFVLRTVMALVVAATGLVLTQSPALAATVGPVYIWGYDSQKCIDNPNSSTANGTVQIIFSCYEPRNANQSWTFITTEGKYWNIKNGSSGKCLTVKGASTENSAAVIQYTCNNGDNEEWYTEYTGIYVEWGWRADYYRIINRKSGKCLTVKNASTSNSAQLLQYTCNGGTNQNWSWAPDLRLHG</sequence>
<dbReference type="SMART" id="SM00458">
    <property type="entry name" value="RICIN"/>
    <property type="match status" value="1"/>
</dbReference>
<dbReference type="RefSeq" id="WP_188125875.1">
    <property type="nucleotide sequence ID" value="NZ_BOMP01000184.1"/>
</dbReference>
<feature type="domain" description="Ricin B lectin" evidence="2">
    <location>
        <begin position="31"/>
        <end position="178"/>
    </location>
</feature>
<dbReference type="Pfam" id="PF00652">
    <property type="entry name" value="Ricin_B_lectin"/>
    <property type="match status" value="1"/>
</dbReference>
<dbReference type="InterPro" id="IPR000772">
    <property type="entry name" value="Ricin_B_lectin"/>
</dbReference>
<proteinExistence type="predicted"/>
<name>A0A7W7MLF8_9ACTN</name>
<dbReference type="CDD" id="cd00161">
    <property type="entry name" value="beta-trefoil_Ricin-like"/>
    <property type="match status" value="1"/>
</dbReference>
<dbReference type="SUPFAM" id="SSF50370">
    <property type="entry name" value="Ricin B-like lectins"/>
    <property type="match status" value="1"/>
</dbReference>
<dbReference type="InterPro" id="IPR035992">
    <property type="entry name" value="Ricin_B-like_lectins"/>
</dbReference>
<feature type="signal peptide" evidence="1">
    <location>
        <begin position="1"/>
        <end position="28"/>
    </location>
</feature>
<gene>
    <name evidence="3" type="ORF">Alo02nite_89290</name>
    <name evidence="4" type="ORF">BJ964_008452</name>
</gene>
<reference evidence="3 6" key="2">
    <citation type="submission" date="2021-01" db="EMBL/GenBank/DDBJ databases">
        <title>Whole genome shotgun sequence of Actinoplanes lobatus NBRC 12513.</title>
        <authorList>
            <person name="Komaki H."/>
            <person name="Tamura T."/>
        </authorList>
    </citation>
    <scope>NUCLEOTIDE SEQUENCE [LARGE SCALE GENOMIC DNA]</scope>
    <source>
        <strain evidence="3 6">NBRC 12513</strain>
    </source>
</reference>
<dbReference type="Proteomes" id="UP000590511">
    <property type="component" value="Unassembled WGS sequence"/>
</dbReference>
<evidence type="ECO:0000313" key="3">
    <source>
        <dbReference type="EMBL" id="GIE46031.1"/>
    </source>
</evidence>
<dbReference type="AlphaFoldDB" id="A0A7W7MLF8"/>
<reference evidence="4 5" key="1">
    <citation type="submission" date="2020-08" db="EMBL/GenBank/DDBJ databases">
        <title>Sequencing the genomes of 1000 actinobacteria strains.</title>
        <authorList>
            <person name="Klenk H.-P."/>
        </authorList>
    </citation>
    <scope>NUCLEOTIDE SEQUENCE [LARGE SCALE GENOMIC DNA]</scope>
    <source>
        <strain evidence="4 5">DSM 43150</strain>
    </source>
</reference>
<protein>
    <recommendedName>
        <fullName evidence="2">Ricin B lectin domain-containing protein</fullName>
    </recommendedName>
</protein>
<dbReference type="Gene3D" id="2.80.10.50">
    <property type="match status" value="3"/>
</dbReference>
<organism evidence="4 5">
    <name type="scientific">Actinoplanes lobatus</name>
    <dbReference type="NCBI Taxonomy" id="113568"/>
    <lineage>
        <taxon>Bacteria</taxon>
        <taxon>Bacillati</taxon>
        <taxon>Actinomycetota</taxon>
        <taxon>Actinomycetes</taxon>
        <taxon>Micromonosporales</taxon>
        <taxon>Micromonosporaceae</taxon>
        <taxon>Actinoplanes</taxon>
    </lineage>
</organism>
<dbReference type="EMBL" id="JACHNC010000001">
    <property type="protein sequence ID" value="MBB4754291.1"/>
    <property type="molecule type" value="Genomic_DNA"/>
</dbReference>
<feature type="chain" id="PRO_5031050093" description="Ricin B lectin domain-containing protein" evidence="1">
    <location>
        <begin position="29"/>
        <end position="185"/>
    </location>
</feature>
<accession>A0A7W7MLF8</accession>
<dbReference type="EMBL" id="BOMP01000184">
    <property type="protein sequence ID" value="GIE46031.1"/>
    <property type="molecule type" value="Genomic_DNA"/>
</dbReference>
<evidence type="ECO:0000259" key="2">
    <source>
        <dbReference type="SMART" id="SM00458"/>
    </source>
</evidence>
<comment type="caution">
    <text evidence="4">The sequence shown here is derived from an EMBL/GenBank/DDBJ whole genome shotgun (WGS) entry which is preliminary data.</text>
</comment>
<evidence type="ECO:0000256" key="1">
    <source>
        <dbReference type="SAM" id="SignalP"/>
    </source>
</evidence>
<evidence type="ECO:0000313" key="5">
    <source>
        <dbReference type="Proteomes" id="UP000590511"/>
    </source>
</evidence>
<evidence type="ECO:0000313" key="6">
    <source>
        <dbReference type="Proteomes" id="UP000631312"/>
    </source>
</evidence>
<dbReference type="PROSITE" id="PS50231">
    <property type="entry name" value="RICIN_B_LECTIN"/>
    <property type="match status" value="1"/>
</dbReference>